<dbReference type="AlphaFoldDB" id="A0A7L7KQC7"/>
<dbReference type="PRINTS" id="PR00107">
    <property type="entry name" value="PHOSPHOCPHPR"/>
</dbReference>
<evidence type="ECO:0000259" key="4">
    <source>
        <dbReference type="PROSITE" id="PS51350"/>
    </source>
</evidence>
<reference evidence="5 6" key="1">
    <citation type="submission" date="2020-02" db="EMBL/GenBank/DDBJ databases">
        <authorList>
            <person name="Zheng R.K."/>
            <person name="Sun C.M."/>
        </authorList>
    </citation>
    <scope>NUCLEOTIDE SEQUENCE [LARGE SCALE GENOMIC DNA]</scope>
    <source>
        <strain evidence="6">zrk13</strain>
    </source>
</reference>
<keyword evidence="6" id="KW-1185">Reference proteome</keyword>
<dbReference type="KEGG" id="xcl:G4Z02_01215"/>
<evidence type="ECO:0000256" key="1">
    <source>
        <dbReference type="ARBA" id="ARBA00003681"/>
    </source>
</evidence>
<proteinExistence type="predicted"/>
<gene>
    <name evidence="5" type="ORF">G4Z02_01215</name>
</gene>
<dbReference type="NCBIfam" id="TIGR01003">
    <property type="entry name" value="PTS_HPr_family"/>
    <property type="match status" value="1"/>
</dbReference>
<name>A0A7L7KQC7_9MOLU</name>
<keyword evidence="3" id="KW-0813">Transport</keyword>
<protein>
    <recommendedName>
        <fullName evidence="2">Phosphocarrier protein HPr</fullName>
    </recommendedName>
</protein>
<comment type="function">
    <text evidence="1">General (non sugar-specific) component of the phosphoenolpyruvate-dependent sugar phosphotransferase system (sugar PTS). This major carbohydrate active-transport system catalyzes the phosphorylation of incoming sugar substrates concomitantly with their translocation across the cell membrane. The phosphoryl group from phosphoenolpyruvate (PEP) is transferred to the phosphoryl carrier protein HPr by enzyme I. Phospho-HPr then transfers it to the PTS EIIA domain.</text>
</comment>
<feature type="domain" description="HPr" evidence="4">
    <location>
        <begin position="1"/>
        <end position="85"/>
    </location>
</feature>
<sequence length="85" mass="9360">MKLEVTLTSTRGLHARLAAKIVSLAHKYQSTVEVVYEHTVIDAKSLLGLLSLAIPSGENLQIITEGDDAEDVMRELQKLLSKEDN</sequence>
<evidence type="ECO:0000313" key="5">
    <source>
        <dbReference type="EMBL" id="QMS84416.1"/>
    </source>
</evidence>
<dbReference type="PROSITE" id="PS51350">
    <property type="entry name" value="PTS_HPR_DOM"/>
    <property type="match status" value="1"/>
</dbReference>
<dbReference type="PANTHER" id="PTHR33705:SF1">
    <property type="entry name" value="PHOSPHOCARRIER PROTEIN HPR"/>
    <property type="match status" value="1"/>
</dbReference>
<dbReference type="Pfam" id="PF00381">
    <property type="entry name" value="PTS-HPr"/>
    <property type="match status" value="1"/>
</dbReference>
<evidence type="ECO:0000256" key="3">
    <source>
        <dbReference type="ARBA" id="ARBA00022597"/>
    </source>
</evidence>
<dbReference type="Proteomes" id="UP000514720">
    <property type="component" value="Chromosome"/>
</dbReference>
<dbReference type="InterPro" id="IPR035895">
    <property type="entry name" value="HPr-like_sf"/>
</dbReference>
<evidence type="ECO:0000256" key="2">
    <source>
        <dbReference type="ARBA" id="ARBA00020422"/>
    </source>
</evidence>
<keyword evidence="3" id="KW-0762">Sugar transport</keyword>
<dbReference type="CDD" id="cd00367">
    <property type="entry name" value="PTS-HPr_like"/>
    <property type="match status" value="1"/>
</dbReference>
<dbReference type="InterPro" id="IPR000032">
    <property type="entry name" value="HPr-like"/>
</dbReference>
<dbReference type="Gene3D" id="3.30.1340.10">
    <property type="entry name" value="HPr-like"/>
    <property type="match status" value="1"/>
</dbReference>
<dbReference type="RefSeq" id="WP_258878029.1">
    <property type="nucleotide sequence ID" value="NZ_CP048914.1"/>
</dbReference>
<evidence type="ECO:0000313" key="6">
    <source>
        <dbReference type="Proteomes" id="UP000514720"/>
    </source>
</evidence>
<dbReference type="EMBL" id="CP048914">
    <property type="protein sequence ID" value="QMS84416.1"/>
    <property type="molecule type" value="Genomic_DNA"/>
</dbReference>
<dbReference type="SUPFAM" id="SSF55594">
    <property type="entry name" value="HPr-like"/>
    <property type="match status" value="1"/>
</dbReference>
<dbReference type="PANTHER" id="PTHR33705">
    <property type="entry name" value="PHOSPHOCARRIER PROTEIN HPR"/>
    <property type="match status" value="1"/>
</dbReference>
<organism evidence="5 6">
    <name type="scientific">Candidatus Xianfuyuplasma coldseepsis</name>
    <dbReference type="NCBI Taxonomy" id="2782163"/>
    <lineage>
        <taxon>Bacteria</taxon>
        <taxon>Bacillati</taxon>
        <taxon>Mycoplasmatota</taxon>
        <taxon>Mollicutes</taxon>
        <taxon>Candidatus Izemoplasmatales</taxon>
        <taxon>Candidatus Izemoplasmataceae</taxon>
        <taxon>Candidatus Xianfuyuplasma</taxon>
    </lineage>
</organism>
<accession>A0A7L7KQC7</accession>
<dbReference type="InterPro" id="IPR050399">
    <property type="entry name" value="HPr"/>
</dbReference>